<dbReference type="Gene3D" id="3.30.565.10">
    <property type="entry name" value="Histidine kinase-like ATPase, C-terminal domain"/>
    <property type="match status" value="1"/>
</dbReference>
<evidence type="ECO:0000259" key="8">
    <source>
        <dbReference type="PROSITE" id="PS50109"/>
    </source>
</evidence>
<dbReference type="InterPro" id="IPR001610">
    <property type="entry name" value="PAC"/>
</dbReference>
<protein>
    <recommendedName>
        <fullName evidence="2">histidine kinase</fullName>
        <ecNumber evidence="2">2.7.13.3</ecNumber>
    </recommendedName>
</protein>
<evidence type="ECO:0000256" key="4">
    <source>
        <dbReference type="ARBA" id="ARBA00022679"/>
    </source>
</evidence>
<feature type="modified residue" description="4-aspartylphosphate" evidence="6">
    <location>
        <position position="654"/>
    </location>
</feature>
<dbReference type="SUPFAM" id="SSF55874">
    <property type="entry name" value="ATPase domain of HSP90 chaperone/DNA topoisomerase II/histidine kinase"/>
    <property type="match status" value="1"/>
</dbReference>
<evidence type="ECO:0000259" key="10">
    <source>
        <dbReference type="PROSITE" id="PS50113"/>
    </source>
</evidence>
<dbReference type="Pfam" id="PF08447">
    <property type="entry name" value="PAS_3"/>
    <property type="match status" value="1"/>
</dbReference>
<dbReference type="Pfam" id="PF00072">
    <property type="entry name" value="Response_reg"/>
    <property type="match status" value="1"/>
</dbReference>
<dbReference type="InterPro" id="IPR003018">
    <property type="entry name" value="GAF"/>
</dbReference>
<dbReference type="PANTHER" id="PTHR43065:SF42">
    <property type="entry name" value="TWO-COMPONENT SENSOR PPRA"/>
    <property type="match status" value="1"/>
</dbReference>
<dbReference type="InterPro" id="IPR036890">
    <property type="entry name" value="HATPase_C_sf"/>
</dbReference>
<dbReference type="RefSeq" id="WP_102631697.1">
    <property type="nucleotide sequence ID" value="NZ_CADIJZ010000007.1"/>
</dbReference>
<dbReference type="FunFam" id="3.30.450.20:FF:000099">
    <property type="entry name" value="Sensory box sensor histidine kinase"/>
    <property type="match status" value="1"/>
</dbReference>
<dbReference type="PRINTS" id="PR00344">
    <property type="entry name" value="BCTRLSENSOR"/>
</dbReference>
<evidence type="ECO:0000313" key="11">
    <source>
        <dbReference type="EMBL" id="CAB3676842.1"/>
    </source>
</evidence>
<dbReference type="InterPro" id="IPR001789">
    <property type="entry name" value="Sig_transdc_resp-reg_receiver"/>
</dbReference>
<sequence>MSTADREAILVNQQAILARFGELALRSDDLDEILSEACRLVAEALQTDMAKVMELQKDRITLIVRAGVGWPPGVVGQARARAERGSSEGYALQTGKPAISPDIANEKRFRYSQFIVDAGVKALINVVILGGKDRPAYGVLQVDSRKPRDFSDADTEFLRSYANLLAAAVERLRIAAETRKHAISLRESEERYRMLATQIPQLVFTSMSTGERTWGSPQWIEYSGISEENSLGLGWLEGIHPDDREATMAAWSTCEAKGEYAVEHRIRRASDGAYRWFQTRATPVRAEGRTVTWLGTSTDMEEQARAREALERSSEELERRVSERTAELQRALDTLHRESRERSRAEERLRHSEKLKAIGQLTGGIAHDFNNMLQAIMSCLSLIRVRMQQGRPTDVVTLVERAEKGAVRAATLTHRLLAFGRQQTLEPRLVSLDAVAHDMEDMIRRVVGAGINVELKLGDGTWLVQCDPNQMESALVNLCVNARDAMPDGGWLTISTSEVVLNEADVTGFEEAQPGRYCCIAVSDTGTGMSPKVVEHAFEPFFTTKPSGQGVGLGLSQIYGFVRQSGGIVQMETALGKGTTVRLCMPASVQREDVEENRNDPAKTIVLVEDEEIVREVTAEQLREQGYRVLEADSGAAALRLLHAGARFDLLISDVALPGTMNGRQIAESVRQRYPWMPVILVTGYAPGDALSDMEVIRKPFRPEVLADRVRAKLEQLRTDVD</sequence>
<dbReference type="CDD" id="cd00082">
    <property type="entry name" value="HisKA"/>
    <property type="match status" value="1"/>
</dbReference>
<dbReference type="EMBL" id="CADIJZ010000007">
    <property type="protein sequence ID" value="CAB3676842.1"/>
    <property type="molecule type" value="Genomic_DNA"/>
</dbReference>
<dbReference type="SUPFAM" id="SSF55781">
    <property type="entry name" value="GAF domain-like"/>
    <property type="match status" value="1"/>
</dbReference>
<dbReference type="SMART" id="SM00086">
    <property type="entry name" value="PAC"/>
    <property type="match status" value="1"/>
</dbReference>
<keyword evidence="13" id="KW-1185">Reference proteome</keyword>
<comment type="catalytic activity">
    <reaction evidence="1">
        <text>ATP + protein L-histidine = ADP + protein N-phospho-L-histidine.</text>
        <dbReference type="EC" id="2.7.13.3"/>
    </reaction>
</comment>
<dbReference type="Proteomes" id="UP000235659">
    <property type="component" value="Unassembled WGS sequence"/>
</dbReference>
<feature type="domain" description="Histidine kinase" evidence="8">
    <location>
        <begin position="364"/>
        <end position="589"/>
    </location>
</feature>
<evidence type="ECO:0000256" key="2">
    <source>
        <dbReference type="ARBA" id="ARBA00012438"/>
    </source>
</evidence>
<keyword evidence="4 11" id="KW-0808">Transferase</keyword>
<evidence type="ECO:0000256" key="7">
    <source>
        <dbReference type="SAM" id="Coils"/>
    </source>
</evidence>
<feature type="domain" description="Response regulatory" evidence="9">
    <location>
        <begin position="604"/>
        <end position="714"/>
    </location>
</feature>
<dbReference type="PROSITE" id="PS50110">
    <property type="entry name" value="RESPONSE_REGULATORY"/>
    <property type="match status" value="1"/>
</dbReference>
<dbReference type="EMBL" id="PNXY01000004">
    <property type="protein sequence ID" value="PMS32602.1"/>
    <property type="molecule type" value="Genomic_DNA"/>
</dbReference>
<evidence type="ECO:0000256" key="1">
    <source>
        <dbReference type="ARBA" id="ARBA00000085"/>
    </source>
</evidence>
<dbReference type="SUPFAM" id="SSF55785">
    <property type="entry name" value="PYP-like sensor domain (PAS domain)"/>
    <property type="match status" value="1"/>
</dbReference>
<name>A0A2N7WTD5_9BURK</name>
<dbReference type="SUPFAM" id="SSF52172">
    <property type="entry name" value="CheY-like"/>
    <property type="match status" value="1"/>
</dbReference>
<dbReference type="OrthoDB" id="5389366at2"/>
<keyword evidence="5 11" id="KW-0418">Kinase</keyword>
<evidence type="ECO:0000313" key="14">
    <source>
        <dbReference type="Proteomes" id="UP000494205"/>
    </source>
</evidence>
<dbReference type="SMART" id="SM00065">
    <property type="entry name" value="GAF"/>
    <property type="match status" value="1"/>
</dbReference>
<reference evidence="11 14" key="2">
    <citation type="submission" date="2020-04" db="EMBL/GenBank/DDBJ databases">
        <authorList>
            <person name="De Canck E."/>
        </authorList>
    </citation>
    <scope>NUCLEOTIDE SEQUENCE [LARGE SCALE GENOMIC DNA]</scope>
    <source>
        <strain evidence="11 14">LMG 27174</strain>
    </source>
</reference>
<dbReference type="InterPro" id="IPR003594">
    <property type="entry name" value="HATPase_dom"/>
</dbReference>
<dbReference type="SMART" id="SM00448">
    <property type="entry name" value="REC"/>
    <property type="match status" value="1"/>
</dbReference>
<dbReference type="EC" id="2.7.13.3" evidence="2"/>
<feature type="coiled-coil region" evidence="7">
    <location>
        <begin position="300"/>
        <end position="355"/>
    </location>
</feature>
<evidence type="ECO:0000256" key="6">
    <source>
        <dbReference type="PROSITE-ProRule" id="PRU00169"/>
    </source>
</evidence>
<keyword evidence="7" id="KW-0175">Coiled coil</keyword>
<dbReference type="SMART" id="SM00387">
    <property type="entry name" value="HATPase_c"/>
    <property type="match status" value="1"/>
</dbReference>
<dbReference type="InterPro" id="IPR011006">
    <property type="entry name" value="CheY-like_superfamily"/>
</dbReference>
<accession>A0A2N7WTD5</accession>
<dbReference type="InterPro" id="IPR013655">
    <property type="entry name" value="PAS_fold_3"/>
</dbReference>
<dbReference type="AlphaFoldDB" id="A0A2N7WTD5"/>
<organism evidence="11 14">
    <name type="scientific">Paraburkholderia rhynchosiae</name>
    <dbReference type="NCBI Taxonomy" id="487049"/>
    <lineage>
        <taxon>Bacteria</taxon>
        <taxon>Pseudomonadati</taxon>
        <taxon>Pseudomonadota</taxon>
        <taxon>Betaproteobacteria</taxon>
        <taxon>Burkholderiales</taxon>
        <taxon>Burkholderiaceae</taxon>
        <taxon>Paraburkholderia</taxon>
    </lineage>
</organism>
<dbReference type="InterPro" id="IPR000700">
    <property type="entry name" value="PAS-assoc_C"/>
</dbReference>
<evidence type="ECO:0000313" key="12">
    <source>
        <dbReference type="EMBL" id="PMS32602.1"/>
    </source>
</evidence>
<dbReference type="Gene3D" id="1.10.287.130">
    <property type="match status" value="1"/>
</dbReference>
<evidence type="ECO:0000259" key="9">
    <source>
        <dbReference type="PROSITE" id="PS50110"/>
    </source>
</evidence>
<reference evidence="12 13" key="1">
    <citation type="submission" date="2018-01" db="EMBL/GenBank/DDBJ databases">
        <title>Whole genome analyses suggest that Burkholderia sensu lato contains two further novel genera in the rhizoxinica-symbiotica group Mycetohabitans gen. nov., and Trinickia gen. nov.: implications for the evolution of diazotrophy and nodulation in the Burkholderiaceae.</title>
        <authorList>
            <person name="Estrada-de los Santos P."/>
            <person name="Palmer M."/>
            <person name="Chavez-Ramirez B."/>
            <person name="Beukes C."/>
            <person name="Steenkamp E.T."/>
            <person name="Hirsch A.M."/>
            <person name="Manyaka P."/>
            <person name="Maluk M."/>
            <person name="Lafos M."/>
            <person name="Crook M."/>
            <person name="Gross E."/>
            <person name="Simon M.F."/>
            <person name="Bueno dos Reis Junior F."/>
            <person name="Poole P.S."/>
            <person name="Venter S.N."/>
            <person name="James E.K."/>
        </authorList>
    </citation>
    <scope>NUCLEOTIDE SEQUENCE [LARGE SCALE GENOMIC DNA]</scope>
    <source>
        <strain evidence="12 13">WSM 3937</strain>
    </source>
</reference>
<dbReference type="InterPro" id="IPR005467">
    <property type="entry name" value="His_kinase_dom"/>
</dbReference>
<dbReference type="Proteomes" id="UP000494205">
    <property type="component" value="Unassembled WGS sequence"/>
</dbReference>
<gene>
    <name evidence="11" type="primary">rcsC_7</name>
    <name evidence="12" type="ORF">C0Z16_07135</name>
    <name evidence="11" type="ORF">LMG27174_02436</name>
</gene>
<dbReference type="PROSITE" id="PS50109">
    <property type="entry name" value="HIS_KIN"/>
    <property type="match status" value="1"/>
</dbReference>
<dbReference type="InterPro" id="IPR003661">
    <property type="entry name" value="HisK_dim/P_dom"/>
</dbReference>
<feature type="domain" description="PAC" evidence="10">
    <location>
        <begin position="260"/>
        <end position="312"/>
    </location>
</feature>
<dbReference type="InterPro" id="IPR000014">
    <property type="entry name" value="PAS"/>
</dbReference>
<dbReference type="Gene3D" id="3.30.450.20">
    <property type="entry name" value="PAS domain"/>
    <property type="match status" value="1"/>
</dbReference>
<dbReference type="Gene3D" id="3.30.450.40">
    <property type="match status" value="1"/>
</dbReference>
<dbReference type="SUPFAM" id="SSF47384">
    <property type="entry name" value="Homodimeric domain of signal transducing histidine kinase"/>
    <property type="match status" value="1"/>
</dbReference>
<dbReference type="Gene3D" id="3.40.50.2300">
    <property type="match status" value="1"/>
</dbReference>
<dbReference type="PROSITE" id="PS50113">
    <property type="entry name" value="PAC"/>
    <property type="match status" value="1"/>
</dbReference>
<evidence type="ECO:0000313" key="13">
    <source>
        <dbReference type="Proteomes" id="UP000235659"/>
    </source>
</evidence>
<dbReference type="NCBIfam" id="TIGR00229">
    <property type="entry name" value="sensory_box"/>
    <property type="match status" value="1"/>
</dbReference>
<dbReference type="GO" id="GO:0000155">
    <property type="term" value="F:phosphorelay sensor kinase activity"/>
    <property type="evidence" value="ECO:0007669"/>
    <property type="project" value="InterPro"/>
</dbReference>
<evidence type="ECO:0000256" key="3">
    <source>
        <dbReference type="ARBA" id="ARBA00022553"/>
    </source>
</evidence>
<proteinExistence type="predicted"/>
<evidence type="ECO:0000256" key="5">
    <source>
        <dbReference type="ARBA" id="ARBA00022777"/>
    </source>
</evidence>
<dbReference type="InterPro" id="IPR035965">
    <property type="entry name" value="PAS-like_dom_sf"/>
</dbReference>
<keyword evidence="3 6" id="KW-0597">Phosphoprotein</keyword>
<dbReference type="InterPro" id="IPR004358">
    <property type="entry name" value="Sig_transdc_His_kin-like_C"/>
</dbReference>
<dbReference type="InterPro" id="IPR029016">
    <property type="entry name" value="GAF-like_dom_sf"/>
</dbReference>
<dbReference type="Pfam" id="PF01590">
    <property type="entry name" value="GAF"/>
    <property type="match status" value="1"/>
</dbReference>
<dbReference type="Pfam" id="PF02518">
    <property type="entry name" value="HATPase_c"/>
    <property type="match status" value="1"/>
</dbReference>
<dbReference type="PANTHER" id="PTHR43065">
    <property type="entry name" value="SENSOR HISTIDINE KINASE"/>
    <property type="match status" value="1"/>
</dbReference>
<dbReference type="CDD" id="cd00130">
    <property type="entry name" value="PAS"/>
    <property type="match status" value="1"/>
</dbReference>
<dbReference type="InterPro" id="IPR036097">
    <property type="entry name" value="HisK_dim/P_sf"/>
</dbReference>